<evidence type="ECO:0000313" key="11">
    <source>
        <dbReference type="Proteomes" id="UP000001646"/>
    </source>
</evidence>
<feature type="domain" description="Cep192-like" evidence="6">
    <location>
        <begin position="1536"/>
        <end position="1632"/>
    </location>
</feature>
<dbReference type="InterPro" id="IPR054089">
    <property type="entry name" value="Cep192-like_D3"/>
</dbReference>
<dbReference type="Proteomes" id="UP000001646">
    <property type="component" value="Chromosome 4"/>
</dbReference>
<feature type="domain" description="Cep192-like" evidence="3">
    <location>
        <begin position="1381"/>
        <end position="1532"/>
    </location>
</feature>
<dbReference type="Pfam" id="PF22073">
    <property type="entry name" value="Cep192_D4"/>
    <property type="match status" value="1"/>
</dbReference>
<dbReference type="Pfam" id="PF22067">
    <property type="entry name" value="Cep192_D3"/>
    <property type="match status" value="1"/>
</dbReference>
<feature type="domain" description="Cep192-like" evidence="5">
    <location>
        <begin position="2298"/>
        <end position="2396"/>
    </location>
</feature>
<name>G1KNH4_ANOCA</name>
<dbReference type="Gene3D" id="2.60.40.10">
    <property type="entry name" value="Immunoglobulins"/>
    <property type="match status" value="4"/>
</dbReference>
<dbReference type="PANTHER" id="PTHR16029">
    <property type="entry name" value="CENTROSOMAL PROTEIN OF 192 KDA"/>
    <property type="match status" value="1"/>
</dbReference>
<feature type="compositionally biased region" description="Polar residues" evidence="1">
    <location>
        <begin position="1054"/>
        <end position="1066"/>
    </location>
</feature>
<dbReference type="InterPro" id="IPR054085">
    <property type="entry name" value="Cep192-like_D1"/>
</dbReference>
<evidence type="ECO:0000259" key="3">
    <source>
        <dbReference type="Pfam" id="PF22064"/>
    </source>
</evidence>
<dbReference type="InterPro" id="IPR054088">
    <property type="entry name" value="Cep192-like_D8"/>
</dbReference>
<sequence>MEDFKGIADETLPSILDHSLTTRTSEILDNVTMSSNLGLPVASSTEARQKTDPHGRFCDQASFMERRFSAPLASSCSGESDSDPRRKLILNLQDTVENCNQTTETCLEADQTESDLQRRQNQNCAEDCIDTHKDIAPEKLSLKCLEDLRTTLFASLEKGSENNKASSSELGQKWITSNTGDNAINGFSRFIENEKLLSFASLEEHSTDDDLGDEEFCDDQLEAYFEQLALPEIEDTEEHELGDYTKAIELLPDQEHFQTPTVCQASARTDSYDTGGEQSYDIKETRHSVKDEQFVLTIAAEEEEDRSSDCSNKCPVGITGNVSDTSIRTDKSHICPNVKDCLDQYGEDEIPFKTNHMINTKNASRKYIESQPPCITAENTCNKDVTEITNSELKLDSVYFQCVENTITSKIWNREPQTPFSPLCQEASESYVPLAEVYLSPSAYTGTEHDECTSEDDPPHNVVYQNEEGKWVTDLAYYTSFDKEQTENIPNVSGGFVAGSEAIAMIAQDQEEFEKEHRFMQEEKMDSQNTSVFGDSSWRSFHNCNPLRASQINLTKDASYVRLSLGEFFGQRSEALGCLGGEGDVKRPSFGYDITSPEKRQPVPLLNQSTISNVNIDEQNLEISGSLQGDVGKSFKEESYIASATFDLGEVGSPVKDNMSEKLEARKIQHGHHDVEASILSMSTIASAIADASVSAEPSQLAALMMKLSSKSQKEDNISKATKLKDFSAIRQLLSTSTANSKPESIIKHEEIVSNGHKSGRQECETASSGESSKINFCIQSGKKKQHLEKIKEERCIRNLHCDTSSSEWKQEMKNTEKSSNIVDSELEEIDSKSNHPYSLNSTAAFVSHFPVCGNEEEAKDHVMFEETQNSKILKGNDIYSEGRHVTFENLSPDNRKIIGEAAVVVKQTLTTSITNAEASENEQYNFRPSTSPLTHSSPSDTSSSTASSRSDCPNAAPNFKEPSCNDTTLPLGYTDPSLQRLTFVSATENALNYLALSTSETCRTNRPSELSTTIVWTSPTSSLEQENRGKLHLQNEINQPRKHPKKLEVDESAQLTCLPENQKSTGELPPKREDESAQNNPNNNELTCVDIPVTEHDCKNMAQKLGLSLLKNVPAFDALDGYIAVNQNRTNFRNSGVASDCPPTSSGIPTLLTGCSLTRTPFAQHYLGSLQSQTNVLPQYHVGCPPVFGVPAGLIYSAIPLDHVQNSLTAGLALRADVTSRVLGTTPHYNFPSNQNLLGPSITGQIAEREESMPFGYVRVKVPAEVKFPYSCCVGLTSHTVLSILNPSERWLQVSINLLSVMLNGEKMDPQKHKCLLFKNKTVIGPSTSEELKMLFLPCKAGVFQCVLSVASWPFSADADTVVQAEALSTRVTVNAVAENPNIEVKAGKTNCLDFGDLPSGSWKALPLKLTNKTCARVPVRLVIHANAVAWRCFTFTKEPVNSTLRSADHTYISQLAAPSVISHIMNASCNEQDPEVLVVWVLFQAPSKCVSSDCLGPADEYFARIDVELDCPEPANVLRSVPLSARCGTPLIFAPKGLQTLYMSTEIGLSTRQQLPLRNAGNIKVDLKITTVQPDSCISVKPEDLVLIPGEEKEVTVEFSPKDYKSAESVVEILVLPSGPEYKVTVKGDVTMPERKALVQKCPTTEVTPILANKELLAWGGVHLGRTVQQKLVLRNDSSSITQQLQLLIRGQDQDCFHLKLEERIYKSCEIKILPKHDYNVCLIFTPSRLACMCAKIEMKQLGLPFHPGIKFTIPLYGYGGKSNVRLEDVKKYGNRYILGLQELSPGKTCQTSFTIQNTGHRAAYVKGLCFKNFGERNAMDPKVMNIFPDKFILKEGLQQKVTVTYTSPEEHNISPVLATICVFYGDEISRQQYVSSIQHGVAQVQKILPANNPAINVKFDEEFPGQELVTEVYDLPQHSNDLQCFFTNMRRITLSVVNASKMKACDVKPSSAHPATLERLDTPEKNSMTLDVLPVKGPHGCPLSSTAHNPNENQLVSQDTWTLQSEFIILTAPSQNGTTVTKYAQIINNSSRPLKFELSWPAHCLTVTPQHGNIEPRSSISIHVSPNPSLAENKSIFPWSGLIYIHCDGGQKLLRVQIREDTSEKPSEKASPVARVGIQRLAELPVIHIQPLQTPSTKLEVKNRSVCFPETWCGKTAEKYLEIENNGDENVKWFLSSFAPPYVKGVDESGEVFRVTYTAFRCSSLSGSVEAHGKEKVVVTFLPRDRGHYSQFWELECHPFHKSHLKDKHRLQFCGMGILLNDGLKNDISPPALVKINVRDVSQRIDFPDNIDQKICKGVYAQEDVYTFPPTKIGESSILKVSMRNYSPSSSKLKFRNPKEPFHIKHSHYNLRSYHYCNLPVHFKPVSPGTFKGLLVVETDKSGIITIQLIGMCLGEQ</sequence>
<dbReference type="InParanoid" id="G1KNH4"/>
<dbReference type="InterPro" id="IPR054086">
    <property type="entry name" value="Cep192-like_D2"/>
</dbReference>
<dbReference type="InterPro" id="IPR013783">
    <property type="entry name" value="Ig-like_fold"/>
</dbReference>
<dbReference type="Pfam" id="PF22060">
    <property type="entry name" value="Cep192_D1"/>
    <property type="match status" value="1"/>
</dbReference>
<dbReference type="GO" id="GO:0071539">
    <property type="term" value="P:protein localization to centrosome"/>
    <property type="evidence" value="ECO:0000318"/>
    <property type="project" value="GO_Central"/>
</dbReference>
<dbReference type="Ensembl" id="ENSACAT00000013295.4">
    <property type="protein sequence ID" value="ENSACAP00000013036.3"/>
    <property type="gene ID" value="ENSACAG00000013197.4"/>
</dbReference>
<feature type="domain" description="Cep192-like" evidence="4">
    <location>
        <begin position="2138"/>
        <end position="2261"/>
    </location>
</feature>
<dbReference type="HOGENOM" id="CLU_000666_0_0_1"/>
<evidence type="ECO:0000259" key="6">
    <source>
        <dbReference type="Pfam" id="PF22067"/>
    </source>
</evidence>
<dbReference type="Bgee" id="ENSACAG00000013197">
    <property type="expression patterns" value="Expressed in dewlap and 12 other cell types or tissues"/>
</dbReference>
<dbReference type="OrthoDB" id="67059at2759"/>
<dbReference type="InterPro" id="IPR054090">
    <property type="entry name" value="Cep192_Spd-2-like_dom"/>
</dbReference>
<dbReference type="InterPro" id="IPR054092">
    <property type="entry name" value="Cep192-like_D6"/>
</dbReference>
<dbReference type="InterPro" id="IPR039103">
    <property type="entry name" value="Spd-2/CEP192"/>
</dbReference>
<dbReference type="Pfam" id="PF22065">
    <property type="entry name" value="Cep192_D7"/>
    <property type="match status" value="1"/>
</dbReference>
<feature type="domain" description="Cep192-like" evidence="8">
    <location>
        <begin position="1769"/>
        <end position="1940"/>
    </location>
</feature>
<evidence type="ECO:0000313" key="10">
    <source>
        <dbReference type="Ensembl" id="ENSACAP00000013036.3"/>
    </source>
</evidence>
<dbReference type="KEGG" id="acs:100558471"/>
<dbReference type="GO" id="GO:0120098">
    <property type="term" value="C:procentriole"/>
    <property type="evidence" value="ECO:0007669"/>
    <property type="project" value="Ensembl"/>
</dbReference>
<dbReference type="Pfam" id="PF22064">
    <property type="entry name" value="Cep192_D2"/>
    <property type="match status" value="1"/>
</dbReference>
<dbReference type="InterPro" id="IPR057665">
    <property type="entry name" value="CEP192_PLK4_bind"/>
</dbReference>
<dbReference type="PANTHER" id="PTHR16029:SF11">
    <property type="entry name" value="CENTROSOMAL PROTEIN OF 192 KDA"/>
    <property type="match status" value="1"/>
</dbReference>
<dbReference type="GO" id="GO:0000242">
    <property type="term" value="C:pericentriolar material"/>
    <property type="evidence" value="ECO:0000318"/>
    <property type="project" value="GO_Central"/>
</dbReference>
<feature type="domain" description="Cep192/Spd-2-like" evidence="7">
    <location>
        <begin position="1650"/>
        <end position="1763"/>
    </location>
</feature>
<evidence type="ECO:0000259" key="7">
    <source>
        <dbReference type="Pfam" id="PF22073"/>
    </source>
</evidence>
<dbReference type="GO" id="GO:0005737">
    <property type="term" value="C:cytoplasm"/>
    <property type="evidence" value="ECO:0000318"/>
    <property type="project" value="GO_Central"/>
</dbReference>
<dbReference type="InterPro" id="IPR054091">
    <property type="entry name" value="Cep192-like_D5"/>
</dbReference>
<reference evidence="10" key="3">
    <citation type="submission" date="2025-09" db="UniProtKB">
        <authorList>
            <consortium name="Ensembl"/>
        </authorList>
    </citation>
    <scope>IDENTIFICATION</scope>
</reference>
<dbReference type="GO" id="GO:0005814">
    <property type="term" value="C:centriole"/>
    <property type="evidence" value="ECO:0000318"/>
    <property type="project" value="GO_Central"/>
</dbReference>
<dbReference type="GO" id="GO:0019902">
    <property type="term" value="F:phosphatase binding"/>
    <property type="evidence" value="ECO:0007669"/>
    <property type="project" value="Ensembl"/>
</dbReference>
<evidence type="ECO:0000259" key="5">
    <source>
        <dbReference type="Pfam" id="PF22066"/>
    </source>
</evidence>
<dbReference type="Pfam" id="PF22074">
    <property type="entry name" value="Cep192_D5"/>
    <property type="match status" value="1"/>
</dbReference>
<dbReference type="GO" id="GO:0009617">
    <property type="term" value="P:response to bacterium"/>
    <property type="evidence" value="ECO:0007669"/>
    <property type="project" value="Ensembl"/>
</dbReference>
<accession>G1KNH4</accession>
<dbReference type="CDD" id="cd21856">
    <property type="entry name" value="Plk4BD_Cep192"/>
    <property type="match status" value="1"/>
</dbReference>
<keyword evidence="11" id="KW-1185">Reference proteome</keyword>
<dbReference type="GO" id="GO:0007098">
    <property type="term" value="P:centrosome cycle"/>
    <property type="evidence" value="ECO:0000318"/>
    <property type="project" value="GO_Central"/>
</dbReference>
<evidence type="ECO:0000259" key="8">
    <source>
        <dbReference type="Pfam" id="PF22074"/>
    </source>
</evidence>
<organism evidence="10 11">
    <name type="scientific">Anolis carolinensis</name>
    <name type="common">Green anole</name>
    <name type="synonym">American chameleon</name>
    <dbReference type="NCBI Taxonomy" id="28377"/>
    <lineage>
        <taxon>Eukaryota</taxon>
        <taxon>Metazoa</taxon>
        <taxon>Chordata</taxon>
        <taxon>Craniata</taxon>
        <taxon>Vertebrata</taxon>
        <taxon>Euteleostomi</taxon>
        <taxon>Lepidosauria</taxon>
        <taxon>Squamata</taxon>
        <taxon>Bifurcata</taxon>
        <taxon>Unidentata</taxon>
        <taxon>Episquamata</taxon>
        <taxon>Toxicofera</taxon>
        <taxon>Iguania</taxon>
        <taxon>Dactyloidae</taxon>
        <taxon>Anolis</taxon>
    </lineage>
</organism>
<dbReference type="STRING" id="28377.ENSACAP00000013036"/>
<dbReference type="InterPro" id="IPR054087">
    <property type="entry name" value="Cep192-like_D7"/>
</dbReference>
<dbReference type="Pfam" id="PF22076">
    <property type="entry name" value="Cep192_D6"/>
    <property type="match status" value="1"/>
</dbReference>
<protein>
    <submittedName>
        <fullName evidence="10">Centrosomal protein 192</fullName>
    </submittedName>
</protein>
<dbReference type="GO" id="GO:0120099">
    <property type="term" value="C:procentriole replication complex"/>
    <property type="evidence" value="ECO:0007669"/>
    <property type="project" value="Ensembl"/>
</dbReference>
<reference evidence="10" key="2">
    <citation type="submission" date="2025-08" db="UniProtKB">
        <authorList>
            <consortium name="Ensembl"/>
        </authorList>
    </citation>
    <scope>IDENTIFICATION</scope>
</reference>
<dbReference type="GO" id="GO:0051298">
    <property type="term" value="P:centrosome duplication"/>
    <property type="evidence" value="ECO:0007669"/>
    <property type="project" value="InterPro"/>
</dbReference>
<evidence type="ECO:0000259" key="4">
    <source>
        <dbReference type="Pfam" id="PF22065"/>
    </source>
</evidence>
<feature type="domain" description="Cep192-like" evidence="2">
    <location>
        <begin position="1259"/>
        <end position="1379"/>
    </location>
</feature>
<dbReference type="eggNOG" id="ENOG502QQMZ">
    <property type="taxonomic scope" value="Eukaryota"/>
</dbReference>
<dbReference type="InterPro" id="IPR057662">
    <property type="entry name" value="CEP192_Aurora-A_bind"/>
</dbReference>
<dbReference type="GO" id="GO:0090222">
    <property type="term" value="P:centrosome-templated microtubule nucleation"/>
    <property type="evidence" value="ECO:0007669"/>
    <property type="project" value="Ensembl"/>
</dbReference>
<evidence type="ECO:0000259" key="2">
    <source>
        <dbReference type="Pfam" id="PF22060"/>
    </source>
</evidence>
<proteinExistence type="predicted"/>
<feature type="region of interest" description="Disordered" evidence="1">
    <location>
        <begin position="1020"/>
        <end position="1086"/>
    </location>
</feature>
<dbReference type="GeneTree" id="ENSGT00510000048187"/>
<dbReference type="GeneID" id="100558471"/>
<dbReference type="GO" id="GO:0090307">
    <property type="term" value="P:mitotic spindle assembly"/>
    <property type="evidence" value="ECO:0000318"/>
    <property type="project" value="GO_Central"/>
</dbReference>
<dbReference type="CTD" id="55125"/>
<gene>
    <name evidence="10" type="primary">CEP192</name>
</gene>
<dbReference type="Pfam" id="PF22066">
    <property type="entry name" value="Cep192_D8"/>
    <property type="match status" value="1"/>
</dbReference>
<reference evidence="10 11" key="1">
    <citation type="submission" date="2009-12" db="EMBL/GenBank/DDBJ databases">
        <title>The Genome Sequence of Anolis carolinensis (Green Anole Lizard).</title>
        <authorList>
            <consortium name="The Genome Sequencing Platform"/>
            <person name="Di Palma F."/>
            <person name="Alfoldi J."/>
            <person name="Heiman D."/>
            <person name="Young S."/>
            <person name="Grabherr M."/>
            <person name="Johnson J."/>
            <person name="Lander E.S."/>
            <person name="Lindblad-Toh K."/>
        </authorList>
    </citation>
    <scope>NUCLEOTIDE SEQUENCE [LARGE SCALE GENOMIC DNA]</scope>
    <source>
        <strain evidence="10 11">JBL SC #1</strain>
    </source>
</reference>
<dbReference type="Pfam" id="PF25763">
    <property type="entry name" value="Aurora-A_bind_CEP192"/>
    <property type="match status" value="1"/>
</dbReference>
<evidence type="ECO:0000259" key="9">
    <source>
        <dbReference type="Pfam" id="PF22076"/>
    </source>
</evidence>
<evidence type="ECO:0000256" key="1">
    <source>
        <dbReference type="SAM" id="MobiDB-lite"/>
    </source>
</evidence>
<feature type="compositionally biased region" description="Low complexity" evidence="1">
    <location>
        <begin position="929"/>
        <end position="951"/>
    </location>
</feature>
<feature type="domain" description="Cep192-like" evidence="9">
    <location>
        <begin position="2001"/>
        <end position="2102"/>
    </location>
</feature>
<feature type="region of interest" description="Disordered" evidence="1">
    <location>
        <begin position="920"/>
        <end position="968"/>
    </location>
</feature>
<dbReference type="Pfam" id="PF25765">
    <property type="entry name" value="PLK4_bind_CEP192"/>
    <property type="match status" value="1"/>
</dbReference>